<dbReference type="Pfam" id="PF00702">
    <property type="entry name" value="Hydrolase"/>
    <property type="match status" value="1"/>
</dbReference>
<dbReference type="SUPFAM" id="SSF56784">
    <property type="entry name" value="HAD-like"/>
    <property type="match status" value="1"/>
</dbReference>
<dbReference type="EMBL" id="JACCBN010000001">
    <property type="protein sequence ID" value="NYD34240.1"/>
    <property type="molecule type" value="Genomic_DNA"/>
</dbReference>
<keyword evidence="2" id="KW-1185">Reference proteome</keyword>
<dbReference type="PRINTS" id="PR00413">
    <property type="entry name" value="HADHALOGNASE"/>
</dbReference>
<dbReference type="InterPro" id="IPR036412">
    <property type="entry name" value="HAD-like_sf"/>
</dbReference>
<evidence type="ECO:0000313" key="1">
    <source>
        <dbReference type="EMBL" id="NYD34240.1"/>
    </source>
</evidence>
<sequence>MIVLDLGGVLVASDQVMTAVAERLGVPRPALEEVYYGPPRQTFDLGGPDLEYWTAVGDELGVSVTPEDAAELTVIDARKWADLTPGSAEFLAALAGHRTAVLSNAPAHLARTVRDAGWSRGFETLVFSAEVGLVKPDPAIYAAADEAYGTTPSECVFFDDRPRNVEAAREHGWEAHVWEGPTAALERLGVRTG</sequence>
<comment type="caution">
    <text evidence="1">The sequence shown here is derived from an EMBL/GenBank/DDBJ whole genome shotgun (WGS) entry which is preliminary data.</text>
</comment>
<dbReference type="Proteomes" id="UP000535890">
    <property type="component" value="Unassembled WGS sequence"/>
</dbReference>
<dbReference type="AlphaFoldDB" id="A0A7Y9J3R6"/>
<dbReference type="Gene3D" id="3.40.50.1000">
    <property type="entry name" value="HAD superfamily/HAD-like"/>
    <property type="match status" value="1"/>
</dbReference>
<dbReference type="PANTHER" id="PTHR43611:SF3">
    <property type="entry name" value="FLAVIN MONONUCLEOTIDE HYDROLASE 1, CHLOROPLATIC"/>
    <property type="match status" value="1"/>
</dbReference>
<dbReference type="GO" id="GO:0016787">
    <property type="term" value="F:hydrolase activity"/>
    <property type="evidence" value="ECO:0007669"/>
    <property type="project" value="UniProtKB-KW"/>
</dbReference>
<dbReference type="InterPro" id="IPR023214">
    <property type="entry name" value="HAD_sf"/>
</dbReference>
<keyword evidence="1" id="KW-0378">Hydrolase</keyword>
<protein>
    <submittedName>
        <fullName evidence="1">Putative hydrolase of the HAD superfamily</fullName>
    </submittedName>
</protein>
<dbReference type="NCBIfam" id="TIGR01509">
    <property type="entry name" value="HAD-SF-IA-v3"/>
    <property type="match status" value="1"/>
</dbReference>
<proteinExistence type="predicted"/>
<name>A0A7Y9J3R6_9PSEU</name>
<dbReference type="RefSeq" id="WP_179792207.1">
    <property type="nucleotide sequence ID" value="NZ_BAABHP010000012.1"/>
</dbReference>
<evidence type="ECO:0000313" key="2">
    <source>
        <dbReference type="Proteomes" id="UP000535890"/>
    </source>
</evidence>
<organism evidence="1 2">
    <name type="scientific">Actinomycetospora corticicola</name>
    <dbReference type="NCBI Taxonomy" id="663602"/>
    <lineage>
        <taxon>Bacteria</taxon>
        <taxon>Bacillati</taxon>
        <taxon>Actinomycetota</taxon>
        <taxon>Actinomycetes</taxon>
        <taxon>Pseudonocardiales</taxon>
        <taxon>Pseudonocardiaceae</taxon>
        <taxon>Actinomycetospora</taxon>
    </lineage>
</organism>
<reference evidence="1 2" key="1">
    <citation type="submission" date="2020-07" db="EMBL/GenBank/DDBJ databases">
        <title>Sequencing the genomes of 1000 actinobacteria strains.</title>
        <authorList>
            <person name="Klenk H.-P."/>
        </authorList>
    </citation>
    <scope>NUCLEOTIDE SEQUENCE [LARGE SCALE GENOMIC DNA]</scope>
    <source>
        <strain evidence="1 2">DSM 45772</strain>
    </source>
</reference>
<accession>A0A7Y9J3R6</accession>
<dbReference type="SFLD" id="SFLDS00003">
    <property type="entry name" value="Haloacid_Dehalogenase"/>
    <property type="match status" value="1"/>
</dbReference>
<gene>
    <name evidence="1" type="ORF">BJ983_000342</name>
</gene>
<dbReference type="SFLD" id="SFLDG01129">
    <property type="entry name" value="C1.5:_HAD__Beta-PGM__Phosphata"/>
    <property type="match status" value="1"/>
</dbReference>
<dbReference type="CDD" id="cd02603">
    <property type="entry name" value="HAD_sEH-N_like"/>
    <property type="match status" value="1"/>
</dbReference>
<dbReference type="InterPro" id="IPR006439">
    <property type="entry name" value="HAD-SF_hydro_IA"/>
</dbReference>
<dbReference type="PANTHER" id="PTHR43611">
    <property type="entry name" value="ALPHA-D-GLUCOSE 1-PHOSPHATE PHOSPHATASE"/>
    <property type="match status" value="1"/>
</dbReference>